<dbReference type="FunFam" id="3.30.200.20:FF:000268">
    <property type="entry name" value="probable receptor-like serine/threonine-protein kinase At5g57670"/>
    <property type="match status" value="1"/>
</dbReference>
<comment type="similarity">
    <text evidence="2">In the N-terminal section; belongs to the leguminous lectin family.</text>
</comment>
<evidence type="ECO:0000256" key="2">
    <source>
        <dbReference type="ARBA" id="ARBA00008536"/>
    </source>
</evidence>
<proteinExistence type="inferred from homology"/>
<evidence type="ECO:0000256" key="12">
    <source>
        <dbReference type="ARBA" id="ARBA00023136"/>
    </source>
</evidence>
<dbReference type="PANTHER" id="PTHR47987">
    <property type="entry name" value="OS08G0249100 PROTEIN"/>
    <property type="match status" value="1"/>
</dbReference>
<evidence type="ECO:0000256" key="8">
    <source>
        <dbReference type="ARBA" id="ARBA00022741"/>
    </source>
</evidence>
<keyword evidence="14" id="KW-0325">Glycoprotein</keyword>
<dbReference type="CDD" id="cd00293">
    <property type="entry name" value="USP-like"/>
    <property type="match status" value="1"/>
</dbReference>
<dbReference type="SUPFAM" id="SSF56112">
    <property type="entry name" value="Protein kinase-like (PK-like)"/>
    <property type="match status" value="1"/>
</dbReference>
<keyword evidence="8 15" id="KW-0547">Nucleotide-binding</keyword>
<dbReference type="PROSITE" id="PS00107">
    <property type="entry name" value="PROTEIN_KINASE_ATP"/>
    <property type="match status" value="1"/>
</dbReference>
<dbReference type="InterPro" id="IPR017441">
    <property type="entry name" value="Protein_kinase_ATP_BS"/>
</dbReference>
<dbReference type="Gene3D" id="3.40.50.620">
    <property type="entry name" value="HUPs"/>
    <property type="match status" value="1"/>
</dbReference>
<comment type="caution">
    <text evidence="18">The sequence shown here is derived from an EMBL/GenBank/DDBJ whole genome shotgun (WGS) entry which is preliminary data.</text>
</comment>
<dbReference type="InterPro" id="IPR011009">
    <property type="entry name" value="Kinase-like_dom_sf"/>
</dbReference>
<dbReference type="EMBL" id="JADGMS010000007">
    <property type="protein sequence ID" value="KAF9678937.1"/>
    <property type="molecule type" value="Genomic_DNA"/>
</dbReference>
<feature type="domain" description="Protein kinase" evidence="17">
    <location>
        <begin position="371"/>
        <end position="709"/>
    </location>
</feature>
<keyword evidence="10 15" id="KW-0067">ATP-binding</keyword>
<dbReference type="PROSITE" id="PS50011">
    <property type="entry name" value="PROTEIN_KINASE_DOM"/>
    <property type="match status" value="1"/>
</dbReference>
<evidence type="ECO:0000256" key="6">
    <source>
        <dbReference type="ARBA" id="ARBA00022692"/>
    </source>
</evidence>
<keyword evidence="9" id="KW-0418">Kinase</keyword>
<keyword evidence="6 16" id="KW-0812">Transmembrane</keyword>
<reference evidence="18 19" key="1">
    <citation type="submission" date="2020-10" db="EMBL/GenBank/DDBJ databases">
        <title>Plant Genome Project.</title>
        <authorList>
            <person name="Zhang R.-G."/>
        </authorList>
    </citation>
    <scope>NUCLEOTIDE SEQUENCE [LARGE SCALE GENOMIC DNA]</scope>
    <source>
        <strain evidence="18">FAFU-HL-1</strain>
        <tissue evidence="18">Leaf</tissue>
    </source>
</reference>
<keyword evidence="12 16" id="KW-0472">Membrane</keyword>
<feature type="transmembrane region" description="Helical" evidence="16">
    <location>
        <begin position="584"/>
        <end position="601"/>
    </location>
</feature>
<dbReference type="InterPro" id="IPR000719">
    <property type="entry name" value="Prot_kinase_dom"/>
</dbReference>
<evidence type="ECO:0000256" key="16">
    <source>
        <dbReference type="SAM" id="Phobius"/>
    </source>
</evidence>
<dbReference type="GO" id="GO:0004672">
    <property type="term" value="F:protein kinase activity"/>
    <property type="evidence" value="ECO:0007669"/>
    <property type="project" value="InterPro"/>
</dbReference>
<evidence type="ECO:0000259" key="17">
    <source>
        <dbReference type="PROSITE" id="PS50011"/>
    </source>
</evidence>
<evidence type="ECO:0000256" key="15">
    <source>
        <dbReference type="PROSITE-ProRule" id="PRU10141"/>
    </source>
</evidence>
<dbReference type="InterPro" id="IPR006016">
    <property type="entry name" value="UspA"/>
</dbReference>
<evidence type="ECO:0000256" key="5">
    <source>
        <dbReference type="ARBA" id="ARBA00022679"/>
    </source>
</evidence>
<dbReference type="Pfam" id="PF00069">
    <property type="entry name" value="Pkinase"/>
    <property type="match status" value="1"/>
</dbReference>
<dbReference type="GO" id="GO:0005524">
    <property type="term" value="F:ATP binding"/>
    <property type="evidence" value="ECO:0007669"/>
    <property type="project" value="UniProtKB-UniRule"/>
</dbReference>
<evidence type="ECO:0000256" key="11">
    <source>
        <dbReference type="ARBA" id="ARBA00022989"/>
    </source>
</evidence>
<keyword evidence="13" id="KW-0675">Receptor</keyword>
<evidence type="ECO:0000256" key="13">
    <source>
        <dbReference type="ARBA" id="ARBA00023170"/>
    </source>
</evidence>
<dbReference type="OrthoDB" id="654677at2759"/>
<evidence type="ECO:0000256" key="3">
    <source>
        <dbReference type="ARBA" id="ARBA00010217"/>
    </source>
</evidence>
<feature type="transmembrane region" description="Helical" evidence="16">
    <location>
        <begin position="621"/>
        <end position="641"/>
    </location>
</feature>
<dbReference type="FunFam" id="1.10.510.10:FF:000240">
    <property type="entry name" value="Lectin-domain containing receptor kinase A4.3"/>
    <property type="match status" value="1"/>
</dbReference>
<evidence type="ECO:0000256" key="7">
    <source>
        <dbReference type="ARBA" id="ARBA00022729"/>
    </source>
</evidence>
<evidence type="ECO:0000313" key="19">
    <source>
        <dbReference type="Proteomes" id="UP000657918"/>
    </source>
</evidence>
<dbReference type="InterPro" id="IPR046958">
    <property type="entry name" value="RBK1/2/STUNTED"/>
</dbReference>
<evidence type="ECO:0000256" key="9">
    <source>
        <dbReference type="ARBA" id="ARBA00022777"/>
    </source>
</evidence>
<keyword evidence="7" id="KW-0732">Signal</keyword>
<evidence type="ECO:0000256" key="4">
    <source>
        <dbReference type="ARBA" id="ARBA00022475"/>
    </source>
</evidence>
<dbReference type="PANTHER" id="PTHR47987:SF5">
    <property type="entry name" value="PROTEIN KINASE DOMAIN-CONTAINING PROTEIN"/>
    <property type="match status" value="1"/>
</dbReference>
<protein>
    <recommendedName>
        <fullName evidence="17">Protein kinase domain-containing protein</fullName>
    </recommendedName>
</protein>
<feature type="binding site" evidence="15">
    <location>
        <position position="399"/>
    </location>
    <ligand>
        <name>ATP</name>
        <dbReference type="ChEBI" id="CHEBI:30616"/>
    </ligand>
</feature>
<evidence type="ECO:0000256" key="10">
    <source>
        <dbReference type="ARBA" id="ARBA00022840"/>
    </source>
</evidence>
<organism evidence="18 19">
    <name type="scientific">Salix dunnii</name>
    <dbReference type="NCBI Taxonomy" id="1413687"/>
    <lineage>
        <taxon>Eukaryota</taxon>
        <taxon>Viridiplantae</taxon>
        <taxon>Streptophyta</taxon>
        <taxon>Embryophyta</taxon>
        <taxon>Tracheophyta</taxon>
        <taxon>Spermatophyta</taxon>
        <taxon>Magnoliopsida</taxon>
        <taxon>eudicotyledons</taxon>
        <taxon>Gunneridae</taxon>
        <taxon>Pentapetalae</taxon>
        <taxon>rosids</taxon>
        <taxon>fabids</taxon>
        <taxon>Malpighiales</taxon>
        <taxon>Salicaceae</taxon>
        <taxon>Saliceae</taxon>
        <taxon>Salix</taxon>
    </lineage>
</organism>
<dbReference type="PROSITE" id="PS00108">
    <property type="entry name" value="PROTEIN_KINASE_ST"/>
    <property type="match status" value="1"/>
</dbReference>
<gene>
    <name evidence="18" type="ORF">SADUNF_Sadunf07G0088300</name>
</gene>
<dbReference type="InterPro" id="IPR008271">
    <property type="entry name" value="Ser/Thr_kinase_AS"/>
</dbReference>
<keyword evidence="4" id="KW-1003">Cell membrane</keyword>
<dbReference type="Pfam" id="PF00582">
    <property type="entry name" value="Usp"/>
    <property type="match status" value="1"/>
</dbReference>
<keyword evidence="5" id="KW-0808">Transferase</keyword>
<dbReference type="InterPro" id="IPR014729">
    <property type="entry name" value="Rossmann-like_a/b/a_fold"/>
</dbReference>
<accession>A0A835MU38</accession>
<dbReference type="SMART" id="SM00220">
    <property type="entry name" value="S_TKc"/>
    <property type="match status" value="1"/>
</dbReference>
<dbReference type="AlphaFoldDB" id="A0A835MU38"/>
<dbReference type="GO" id="GO:0005886">
    <property type="term" value="C:plasma membrane"/>
    <property type="evidence" value="ECO:0007669"/>
    <property type="project" value="UniProtKB-SubCell"/>
</dbReference>
<dbReference type="Gene3D" id="3.30.200.20">
    <property type="entry name" value="Phosphorylase Kinase, domain 1"/>
    <property type="match status" value="1"/>
</dbReference>
<dbReference type="GO" id="GO:0002229">
    <property type="term" value="P:defense response to oomycetes"/>
    <property type="evidence" value="ECO:0007669"/>
    <property type="project" value="UniProtKB-ARBA"/>
</dbReference>
<dbReference type="SUPFAM" id="SSF52402">
    <property type="entry name" value="Adenine nucleotide alpha hydrolases-like"/>
    <property type="match status" value="1"/>
</dbReference>
<comment type="subcellular location">
    <subcellularLocation>
        <location evidence="1">Cell membrane</location>
        <topology evidence="1">Single-pass type I membrane protein</topology>
    </subcellularLocation>
</comment>
<dbReference type="FunFam" id="3.40.50.620:FF:000177">
    <property type="entry name" value="probable receptor-like serine/threonine-protein kinase At5g57670"/>
    <property type="match status" value="1"/>
</dbReference>
<evidence type="ECO:0000313" key="18">
    <source>
        <dbReference type="EMBL" id="KAF9678937.1"/>
    </source>
</evidence>
<keyword evidence="11 16" id="KW-1133">Transmembrane helix</keyword>
<dbReference type="Gene3D" id="1.10.510.10">
    <property type="entry name" value="Transferase(Phosphotransferase) domain 1"/>
    <property type="match status" value="1"/>
</dbReference>
<name>A0A835MU38_9ROSI</name>
<keyword evidence="19" id="KW-1185">Reference proteome</keyword>
<dbReference type="Proteomes" id="UP000657918">
    <property type="component" value="Unassembled WGS sequence"/>
</dbReference>
<evidence type="ECO:0000256" key="14">
    <source>
        <dbReference type="ARBA" id="ARBA00023180"/>
    </source>
</evidence>
<evidence type="ECO:0000256" key="1">
    <source>
        <dbReference type="ARBA" id="ARBA00004251"/>
    </source>
</evidence>
<sequence length="777" mass="86420">MGTDRTVSGGCGDDVGGGEGEVVVVGVKFDGPSRELLTWSLMKMAQPGDRVIALHVLDSATECMAGTGSLLSLVKTFDSLLAVYEGFCNLKQVDLKLKVCRGESVRKILVREAKANSAAKLIVGTSKKHQKLCSSTSAAKYCAKKLSKGFSVYAVRNGKIVFKREATVPNIDTLQDKLKQENRSCSQKSQNKNSLNCTPRLLLLDESGAQVLEESYRDGNGDNLLALVPIQTSKPLSNSDFDVSEGSVESKQGGSFLRRVFFHKQQHPEKALIKKISVVKWVFRLPTLNSSSVVYPDQKQNTLHVDEDQESNLEGKNNAIVQVGPEVAWTPISPCHGLNGIPEELKDLHEKYSSSCRLFSYEELVMATSNFISENMVGKGGSSHVYKGCLPDGKELAVKILKPSEDVLKEFVAEIEIITTLHHKNIISLFGFCFEHNKLLLVYDFLSRGSLEENLHGNKKDWNALGWLQRYKVAVGVAEALDYLHNRCDQPVIHKDVKSSNILLSDDFEPELSDFGLASWASTSCHTTCTDVAGTFGYLAPEYFMHGKVSDKVDVFAFGVVLLELLSGRMPINSEHPKGRESLVMWVGFLIYLLIQTGVSFEEVRNFQAGWGKLKICRCPLRILFHSLLILLLDVIFYNYLMHDAGIQAKPILEGGKVSELLDPHLGSEYDNDHIERMVLAATLCIRRSPRCRPQMSLILKLLKGDEEVKKWARHQVCASEKLDDVDREAFPTNIQSHLNLALLDLEDDSHSISSTEQGVSIEDYLQGRWSRTSSFD</sequence>
<comment type="similarity">
    <text evidence="3">In the C-terminal section; belongs to the protein kinase superfamily. Ser/Thr protein kinase family.</text>
</comment>